<comment type="subcellular location">
    <subcellularLocation>
        <location evidence="1">Secreted</location>
    </subcellularLocation>
</comment>
<name>A0A9W7WW09_TRIRA</name>
<feature type="signal peptide" evidence="7">
    <location>
        <begin position="1"/>
        <end position="23"/>
    </location>
</feature>
<evidence type="ECO:0000256" key="5">
    <source>
        <dbReference type="ARBA" id="ARBA00023157"/>
    </source>
</evidence>
<protein>
    <submittedName>
        <fullName evidence="9">Growth/differentiation factor 15</fullName>
    </submittedName>
</protein>
<dbReference type="SMART" id="SM00204">
    <property type="entry name" value="TGFB"/>
    <property type="match status" value="1"/>
</dbReference>
<dbReference type="InterPro" id="IPR001839">
    <property type="entry name" value="TGF-b_C"/>
</dbReference>
<dbReference type="PROSITE" id="PS00250">
    <property type="entry name" value="TGF_BETA_1"/>
    <property type="match status" value="1"/>
</dbReference>
<evidence type="ECO:0000256" key="3">
    <source>
        <dbReference type="ARBA" id="ARBA00022525"/>
    </source>
</evidence>
<accession>A0A9W7WW09</accession>
<dbReference type="InterPro" id="IPR015615">
    <property type="entry name" value="TGF-beta-rel"/>
</dbReference>
<dbReference type="GO" id="GO:0005125">
    <property type="term" value="F:cytokine activity"/>
    <property type="evidence" value="ECO:0007669"/>
    <property type="project" value="TreeGrafter"/>
</dbReference>
<feature type="domain" description="TGF-beta family profile" evidence="8">
    <location>
        <begin position="231"/>
        <end position="343"/>
    </location>
</feature>
<dbReference type="CDD" id="cd19376">
    <property type="entry name" value="TGF_beta_GDF15"/>
    <property type="match status" value="1"/>
</dbReference>
<keyword evidence="5" id="KW-1015">Disulfide bond</keyword>
<evidence type="ECO:0000313" key="9">
    <source>
        <dbReference type="EMBL" id="KAI7809289.1"/>
    </source>
</evidence>
<evidence type="ECO:0000256" key="2">
    <source>
        <dbReference type="ARBA" id="ARBA00006656"/>
    </source>
</evidence>
<comment type="similarity">
    <text evidence="2 6">Belongs to the TGF-beta family.</text>
</comment>
<dbReference type="SUPFAM" id="SSF57501">
    <property type="entry name" value="Cystine-knot cytokines"/>
    <property type="match status" value="1"/>
</dbReference>
<keyword evidence="3" id="KW-0964">Secreted</keyword>
<keyword evidence="10" id="KW-1185">Reference proteome</keyword>
<sequence length="343" mass="39297">MQNLVALYFLLSVWVVFFTSCLGEENEETYRALQLEALKASILEFLGLDAPPGAGEKASHQDLVRMFHQYRRIRQLLRGNSTQEEKLQGRTRASTVLFPITVEPLNSTDLKQQWLRVAFHKDSRINNGLALKQARLRIHRPHRHKTSNRPWLTKNILVRMHKPSGFQTEAVFRTKGLTTQDVMLDLTGVVEKWLKDSSAELLVVEICLKKRPLHAKSTPRLSLKLNQAAKRVRRALTAEEDEGQCRRRSLNVSFKDIDWSDWIIAPSGYTMHYCDGSCPHNYKPASMHTQVKSRLYLMSKGTAPQPCCVPASYEPMVLMHYDSRGKLKLTPFNDLIVSECHCA</sequence>
<dbReference type="PROSITE" id="PS51362">
    <property type="entry name" value="TGF_BETA_2"/>
    <property type="match status" value="1"/>
</dbReference>
<proteinExistence type="inferred from homology"/>
<dbReference type="InterPro" id="IPR017948">
    <property type="entry name" value="TGFb_CS"/>
</dbReference>
<dbReference type="InterPro" id="IPR029034">
    <property type="entry name" value="Cystine-knot_cytokine"/>
</dbReference>
<comment type="caution">
    <text evidence="9">The sequence shown here is derived from an EMBL/GenBank/DDBJ whole genome shotgun (WGS) entry which is preliminary data.</text>
</comment>
<dbReference type="Gene3D" id="2.10.90.10">
    <property type="entry name" value="Cystine-knot cytokines"/>
    <property type="match status" value="1"/>
</dbReference>
<dbReference type="Proteomes" id="UP001059041">
    <property type="component" value="Linkage Group LG5"/>
</dbReference>
<keyword evidence="4 6" id="KW-0339">Growth factor</keyword>
<feature type="chain" id="PRO_5040718731" evidence="7">
    <location>
        <begin position="24"/>
        <end position="343"/>
    </location>
</feature>
<dbReference type="PANTHER" id="PTHR11848:SF78">
    <property type="entry name" value="GROWTH_DIFFERENTIATION FACTOR 15"/>
    <property type="match status" value="1"/>
</dbReference>
<gene>
    <name evidence="9" type="ORF">IRJ41_004419</name>
</gene>
<dbReference type="Gene3D" id="2.60.120.970">
    <property type="match status" value="1"/>
</dbReference>
<dbReference type="Pfam" id="PF00019">
    <property type="entry name" value="TGF_beta"/>
    <property type="match status" value="1"/>
</dbReference>
<dbReference type="GO" id="GO:0005615">
    <property type="term" value="C:extracellular space"/>
    <property type="evidence" value="ECO:0007669"/>
    <property type="project" value="TreeGrafter"/>
</dbReference>
<keyword evidence="7" id="KW-0732">Signal</keyword>
<dbReference type="PANTHER" id="PTHR11848">
    <property type="entry name" value="TGF-BETA FAMILY"/>
    <property type="match status" value="1"/>
</dbReference>
<evidence type="ECO:0000259" key="8">
    <source>
        <dbReference type="PROSITE" id="PS51362"/>
    </source>
</evidence>
<dbReference type="GO" id="GO:0008083">
    <property type="term" value="F:growth factor activity"/>
    <property type="evidence" value="ECO:0007669"/>
    <property type="project" value="UniProtKB-KW"/>
</dbReference>
<evidence type="ECO:0000256" key="7">
    <source>
        <dbReference type="SAM" id="SignalP"/>
    </source>
</evidence>
<evidence type="ECO:0000313" key="10">
    <source>
        <dbReference type="Proteomes" id="UP001059041"/>
    </source>
</evidence>
<dbReference type="OrthoDB" id="10030979at2759"/>
<evidence type="ECO:0000256" key="6">
    <source>
        <dbReference type="RuleBase" id="RU000354"/>
    </source>
</evidence>
<dbReference type="AlphaFoldDB" id="A0A9W7WW09"/>
<evidence type="ECO:0000256" key="1">
    <source>
        <dbReference type="ARBA" id="ARBA00004613"/>
    </source>
</evidence>
<organism evidence="9 10">
    <name type="scientific">Triplophysa rosa</name>
    <name type="common">Cave loach</name>
    <dbReference type="NCBI Taxonomy" id="992332"/>
    <lineage>
        <taxon>Eukaryota</taxon>
        <taxon>Metazoa</taxon>
        <taxon>Chordata</taxon>
        <taxon>Craniata</taxon>
        <taxon>Vertebrata</taxon>
        <taxon>Euteleostomi</taxon>
        <taxon>Actinopterygii</taxon>
        <taxon>Neopterygii</taxon>
        <taxon>Teleostei</taxon>
        <taxon>Ostariophysi</taxon>
        <taxon>Cypriniformes</taxon>
        <taxon>Nemacheilidae</taxon>
        <taxon>Triplophysa</taxon>
    </lineage>
</organism>
<reference evidence="9" key="1">
    <citation type="submission" date="2021-02" db="EMBL/GenBank/DDBJ databases">
        <title>Comparative genomics reveals that relaxation of natural selection precedes convergent phenotypic evolution of cavefish.</title>
        <authorList>
            <person name="Peng Z."/>
        </authorList>
    </citation>
    <scope>NUCLEOTIDE SEQUENCE</scope>
    <source>
        <tissue evidence="9">Muscle</tissue>
    </source>
</reference>
<evidence type="ECO:0000256" key="4">
    <source>
        <dbReference type="ARBA" id="ARBA00023030"/>
    </source>
</evidence>
<dbReference type="EMBL" id="JAFHDT010000005">
    <property type="protein sequence ID" value="KAI7809289.1"/>
    <property type="molecule type" value="Genomic_DNA"/>
</dbReference>